<dbReference type="InParanoid" id="A0A409W164"/>
<evidence type="ECO:0000256" key="1">
    <source>
        <dbReference type="SAM" id="MobiDB-lite"/>
    </source>
</evidence>
<dbReference type="Proteomes" id="UP000284842">
    <property type="component" value="Unassembled WGS sequence"/>
</dbReference>
<sequence>MVTWDTWSTRTHYEEVEEPLPELEGITSAAKDRARQADFNVNKGRCLIENSDASWTEVVDVLHRINGDANDVMNRLEWAWGMNRGTLNLDTRRNLTILSPNMRIRLRYGEWSLLPEPSVIRRFFFDVENMKPHNRWNFPKLEDETYKYTFIPLHDMEDVYISRQEEDGSVTIHEYPYPNFPVLTSHIHPTFAIMHIGVSLSIMVDPVKRAELLEKHDWLTHVVTLYDKWSDPFVEEMYRGVDYGFMSSAKPVMRMRRDNGPCTPPRRIPFQWTHLKGKRRAPRAPPTNTANSQTRPKKRQKLTRLKEDALDFHDEEILDVQEWFGTRLSSWVDESFSYPPLAPNGLHE</sequence>
<dbReference type="EMBL" id="NHTK01005880">
    <property type="protein sequence ID" value="PPQ72228.1"/>
    <property type="molecule type" value="Genomic_DNA"/>
</dbReference>
<organism evidence="2 3">
    <name type="scientific">Panaeolus cyanescens</name>
    <dbReference type="NCBI Taxonomy" id="181874"/>
    <lineage>
        <taxon>Eukaryota</taxon>
        <taxon>Fungi</taxon>
        <taxon>Dikarya</taxon>
        <taxon>Basidiomycota</taxon>
        <taxon>Agaricomycotina</taxon>
        <taxon>Agaricomycetes</taxon>
        <taxon>Agaricomycetidae</taxon>
        <taxon>Agaricales</taxon>
        <taxon>Agaricineae</taxon>
        <taxon>Galeropsidaceae</taxon>
        <taxon>Panaeolus</taxon>
    </lineage>
</organism>
<gene>
    <name evidence="2" type="ORF">CVT24_002356</name>
</gene>
<protein>
    <recommendedName>
        <fullName evidence="4">HNH nuclease domain-containing protein</fullName>
    </recommendedName>
</protein>
<reference evidence="2 3" key="1">
    <citation type="journal article" date="2018" name="Evol. Lett.">
        <title>Horizontal gene cluster transfer increased hallucinogenic mushroom diversity.</title>
        <authorList>
            <person name="Reynolds H.T."/>
            <person name="Vijayakumar V."/>
            <person name="Gluck-Thaler E."/>
            <person name="Korotkin H.B."/>
            <person name="Matheny P.B."/>
            <person name="Slot J.C."/>
        </authorList>
    </citation>
    <scope>NUCLEOTIDE SEQUENCE [LARGE SCALE GENOMIC DNA]</scope>
    <source>
        <strain evidence="2 3">2629</strain>
    </source>
</reference>
<name>A0A409W164_9AGAR</name>
<evidence type="ECO:0008006" key="4">
    <source>
        <dbReference type="Google" id="ProtNLM"/>
    </source>
</evidence>
<dbReference type="OrthoDB" id="3133596at2759"/>
<dbReference type="AlphaFoldDB" id="A0A409W164"/>
<comment type="caution">
    <text evidence="2">The sequence shown here is derived from an EMBL/GenBank/DDBJ whole genome shotgun (WGS) entry which is preliminary data.</text>
</comment>
<accession>A0A409W164</accession>
<keyword evidence="3" id="KW-1185">Reference proteome</keyword>
<feature type="region of interest" description="Disordered" evidence="1">
    <location>
        <begin position="275"/>
        <end position="302"/>
    </location>
</feature>
<proteinExistence type="predicted"/>
<evidence type="ECO:0000313" key="3">
    <source>
        <dbReference type="Proteomes" id="UP000284842"/>
    </source>
</evidence>
<evidence type="ECO:0000313" key="2">
    <source>
        <dbReference type="EMBL" id="PPQ72228.1"/>
    </source>
</evidence>